<gene>
    <name evidence="2" type="ORF">FOZ63_008227</name>
</gene>
<feature type="non-terminal residue" evidence="2">
    <location>
        <position position="126"/>
    </location>
</feature>
<dbReference type="EMBL" id="JABANO010007967">
    <property type="protein sequence ID" value="KAF4749281.1"/>
    <property type="molecule type" value="Genomic_DNA"/>
</dbReference>
<reference evidence="2 3" key="1">
    <citation type="submission" date="2020-04" db="EMBL/GenBank/DDBJ databases">
        <title>Perkinsus olseni comparative genomics.</title>
        <authorList>
            <person name="Bogema D.R."/>
        </authorList>
    </citation>
    <scope>NUCLEOTIDE SEQUENCE [LARGE SCALE GENOMIC DNA]</scope>
    <source>
        <strain evidence="2 3">ATCC PRA-207</strain>
    </source>
</reference>
<name>A0A7J6TXG4_PEROL</name>
<keyword evidence="1" id="KW-0732">Signal</keyword>
<evidence type="ECO:0000313" key="3">
    <source>
        <dbReference type="Proteomes" id="UP000553632"/>
    </source>
</evidence>
<feature type="chain" id="PRO_5029874749" evidence="1">
    <location>
        <begin position="17"/>
        <end position="126"/>
    </location>
</feature>
<sequence length="126" mass="14316">MIVFLISLGAVSLGQVANPWSADYLSCEHAHIASKYVSNSQWFQDWFVYHNFFPWKRNLTFMDIGAFHPFMYSNSLMFERCFGWRGVCVEPNPTSGRGHIVDSLADGEAHAVESNFSMLPCKLADD</sequence>
<organism evidence="2 3">
    <name type="scientific">Perkinsus olseni</name>
    <name type="common">Perkinsus atlanticus</name>
    <dbReference type="NCBI Taxonomy" id="32597"/>
    <lineage>
        <taxon>Eukaryota</taxon>
        <taxon>Sar</taxon>
        <taxon>Alveolata</taxon>
        <taxon>Perkinsozoa</taxon>
        <taxon>Perkinsea</taxon>
        <taxon>Perkinsida</taxon>
        <taxon>Perkinsidae</taxon>
        <taxon>Perkinsus</taxon>
    </lineage>
</organism>
<evidence type="ECO:0000313" key="2">
    <source>
        <dbReference type="EMBL" id="KAF4749281.1"/>
    </source>
</evidence>
<accession>A0A7J6TXG4</accession>
<protein>
    <submittedName>
        <fullName evidence="2">Uncharacterized protein</fullName>
    </submittedName>
</protein>
<dbReference type="Proteomes" id="UP000553632">
    <property type="component" value="Unassembled WGS sequence"/>
</dbReference>
<evidence type="ECO:0000256" key="1">
    <source>
        <dbReference type="SAM" id="SignalP"/>
    </source>
</evidence>
<feature type="signal peptide" evidence="1">
    <location>
        <begin position="1"/>
        <end position="16"/>
    </location>
</feature>
<keyword evidence="3" id="KW-1185">Reference proteome</keyword>
<comment type="caution">
    <text evidence="2">The sequence shown here is derived from an EMBL/GenBank/DDBJ whole genome shotgun (WGS) entry which is preliminary data.</text>
</comment>
<dbReference type="AlphaFoldDB" id="A0A7J6TXG4"/>
<proteinExistence type="predicted"/>